<dbReference type="PANTHER" id="PTHR33362:SF5">
    <property type="entry name" value="C4-DICARBOXYLATE TRAP TRANSPORTER LARGE PERMEASE PROTEIN DCTM"/>
    <property type="match status" value="1"/>
</dbReference>
<feature type="transmembrane region" description="Helical" evidence="7">
    <location>
        <begin position="270"/>
        <end position="292"/>
    </location>
</feature>
<keyword evidence="5 7" id="KW-1133">Transmembrane helix</keyword>
<dbReference type="NCBIfam" id="TIGR00786">
    <property type="entry name" value="dctM"/>
    <property type="match status" value="1"/>
</dbReference>
<keyword evidence="4 7" id="KW-0812">Transmembrane</keyword>
<feature type="transmembrane region" description="Helical" evidence="7">
    <location>
        <begin position="49"/>
        <end position="69"/>
    </location>
</feature>
<dbReference type="GO" id="GO:0022857">
    <property type="term" value="F:transmembrane transporter activity"/>
    <property type="evidence" value="ECO:0007669"/>
    <property type="project" value="TreeGrafter"/>
</dbReference>
<sequence length="424" mass="45856">MVWFIVCTFLGLLLLSTPIAIVVLATTAGAVSFFLNVPLTALVQQLFRGLDNFLLLSIPFFILAGNIMAEGRIAHYLVQSMDACVGRFRGGLALAGILTCMFFAAISGSSPATVIAVGSIMIPALIRSGYSEKFSIGLITSAGTLGILIPPSIPMVLYSLVGNTSVSDMFMAGVVPGVIRVIIFGAFAVYMARRFNWGATSSHSLGETLRILGRASWGLAMPLIVLGGIYSGIFTPTEAAGVSVVYALLVETFIYRSLTWEKLRVILVKSAVLSSALLFIIACAMPFIWLLTREQLPVQAAEFIGAHISNKYVFLFLVNILLLAVGCVMDIVTSILVLTPIFLPMLAHFDIDPVAWGIMMIVNVEIGFLTFPFGLNLFVAMGITKKPLTYIARAVMPFLLLLFVCLLMVTYIPVISTWLPFALK</sequence>
<dbReference type="OrthoDB" id="5404879at2"/>
<evidence type="ECO:0000313" key="9">
    <source>
        <dbReference type="EMBL" id="SFK07318.1"/>
    </source>
</evidence>
<evidence type="ECO:0000256" key="5">
    <source>
        <dbReference type="ARBA" id="ARBA00022989"/>
    </source>
</evidence>
<feature type="transmembrane region" description="Helical" evidence="7">
    <location>
        <begin position="354"/>
        <end position="378"/>
    </location>
</feature>
<keyword evidence="10" id="KW-1185">Reference proteome</keyword>
<feature type="transmembrane region" description="Helical" evidence="7">
    <location>
        <begin position="137"/>
        <end position="157"/>
    </location>
</feature>
<evidence type="ECO:0000259" key="8">
    <source>
        <dbReference type="Pfam" id="PF06808"/>
    </source>
</evidence>
<organism evidence="9 10">
    <name type="scientific">Desulfomicrobium apsheronum</name>
    <dbReference type="NCBI Taxonomy" id="52560"/>
    <lineage>
        <taxon>Bacteria</taxon>
        <taxon>Pseudomonadati</taxon>
        <taxon>Thermodesulfobacteriota</taxon>
        <taxon>Desulfovibrionia</taxon>
        <taxon>Desulfovibrionales</taxon>
        <taxon>Desulfomicrobiaceae</taxon>
        <taxon>Desulfomicrobium</taxon>
    </lineage>
</organism>
<evidence type="ECO:0000313" key="10">
    <source>
        <dbReference type="Proteomes" id="UP000198635"/>
    </source>
</evidence>
<evidence type="ECO:0000256" key="7">
    <source>
        <dbReference type="SAM" id="Phobius"/>
    </source>
</evidence>
<dbReference type="InterPro" id="IPR010656">
    <property type="entry name" value="DctM"/>
</dbReference>
<reference evidence="10" key="1">
    <citation type="submission" date="2016-10" db="EMBL/GenBank/DDBJ databases">
        <authorList>
            <person name="Varghese N."/>
            <person name="Submissions S."/>
        </authorList>
    </citation>
    <scope>NUCLEOTIDE SEQUENCE [LARGE SCALE GENOMIC DNA]</scope>
    <source>
        <strain evidence="10">DSM 5918</strain>
    </source>
</reference>
<dbReference type="GO" id="GO:0005886">
    <property type="term" value="C:plasma membrane"/>
    <property type="evidence" value="ECO:0007669"/>
    <property type="project" value="UniProtKB-SubCell"/>
</dbReference>
<feature type="domain" description="TRAP C4-dicarboxylate transport system permease DctM subunit" evidence="8">
    <location>
        <begin position="6"/>
        <end position="414"/>
    </location>
</feature>
<keyword evidence="2" id="KW-1003">Cell membrane</keyword>
<evidence type="ECO:0000256" key="1">
    <source>
        <dbReference type="ARBA" id="ARBA00004429"/>
    </source>
</evidence>
<protein>
    <submittedName>
        <fullName evidence="9">C4-dicarboxylate transporter, DctM subunit</fullName>
    </submittedName>
</protein>
<dbReference type="STRING" id="52560.SAMN04488082_11361"/>
<feature type="transmembrane region" description="Helical" evidence="7">
    <location>
        <begin position="90"/>
        <end position="106"/>
    </location>
</feature>
<dbReference type="AlphaFoldDB" id="A0A1I3WIG7"/>
<dbReference type="Proteomes" id="UP000198635">
    <property type="component" value="Unassembled WGS sequence"/>
</dbReference>
<accession>A0A1I3WIG7</accession>
<evidence type="ECO:0000256" key="6">
    <source>
        <dbReference type="ARBA" id="ARBA00023136"/>
    </source>
</evidence>
<feature type="transmembrane region" description="Helical" evidence="7">
    <location>
        <begin position="398"/>
        <end position="423"/>
    </location>
</feature>
<dbReference type="PIRSF" id="PIRSF006066">
    <property type="entry name" value="HI0050"/>
    <property type="match status" value="1"/>
</dbReference>
<feature type="transmembrane region" description="Helical" evidence="7">
    <location>
        <begin position="312"/>
        <end position="342"/>
    </location>
</feature>
<dbReference type="InterPro" id="IPR004681">
    <property type="entry name" value="TRAP_DctM"/>
</dbReference>
<keyword evidence="6 7" id="KW-0472">Membrane</keyword>
<feature type="transmembrane region" description="Helical" evidence="7">
    <location>
        <begin position="239"/>
        <end position="258"/>
    </location>
</feature>
<keyword evidence="3" id="KW-0997">Cell inner membrane</keyword>
<feature type="transmembrane region" description="Helical" evidence="7">
    <location>
        <begin position="169"/>
        <end position="190"/>
    </location>
</feature>
<dbReference type="PANTHER" id="PTHR33362">
    <property type="entry name" value="SIALIC ACID TRAP TRANSPORTER PERMEASE PROTEIN SIAT-RELATED"/>
    <property type="match status" value="1"/>
</dbReference>
<comment type="subcellular location">
    <subcellularLocation>
        <location evidence="1">Cell inner membrane</location>
        <topology evidence="1">Multi-pass membrane protein</topology>
    </subcellularLocation>
</comment>
<dbReference type="RefSeq" id="WP_092376235.1">
    <property type="nucleotide sequence ID" value="NZ_FORX01000013.1"/>
</dbReference>
<feature type="transmembrane region" description="Helical" evidence="7">
    <location>
        <begin position="211"/>
        <end position="233"/>
    </location>
</feature>
<dbReference type="Pfam" id="PF06808">
    <property type="entry name" value="DctM"/>
    <property type="match status" value="1"/>
</dbReference>
<proteinExistence type="predicted"/>
<evidence type="ECO:0000256" key="2">
    <source>
        <dbReference type="ARBA" id="ARBA00022475"/>
    </source>
</evidence>
<name>A0A1I3WIG7_9BACT</name>
<gene>
    <name evidence="9" type="ORF">SAMN04488082_11361</name>
</gene>
<evidence type="ECO:0000256" key="4">
    <source>
        <dbReference type="ARBA" id="ARBA00022692"/>
    </source>
</evidence>
<evidence type="ECO:0000256" key="3">
    <source>
        <dbReference type="ARBA" id="ARBA00022519"/>
    </source>
</evidence>
<dbReference type="EMBL" id="FORX01000013">
    <property type="protein sequence ID" value="SFK07318.1"/>
    <property type="molecule type" value="Genomic_DNA"/>
</dbReference>